<evidence type="ECO:0000256" key="1">
    <source>
        <dbReference type="ARBA" id="ARBA00023121"/>
    </source>
</evidence>
<reference evidence="2 3" key="1">
    <citation type="submission" date="2018-07" db="EMBL/GenBank/DDBJ databases">
        <title>Genomic Encyclopedia of Type Strains, Phase III (KMG-III): the genomes of soil and plant-associated and newly described type strains.</title>
        <authorList>
            <person name="Whitman W."/>
        </authorList>
    </citation>
    <scope>NUCLEOTIDE SEQUENCE [LARGE SCALE GENOMIC DNA]</scope>
    <source>
        <strain evidence="2 3">CECT 7031</strain>
    </source>
</reference>
<dbReference type="Gene3D" id="3.40.50.10170">
    <property type="match status" value="1"/>
</dbReference>
<dbReference type="GO" id="GO:0008289">
    <property type="term" value="F:lipid binding"/>
    <property type="evidence" value="ECO:0007669"/>
    <property type="project" value="UniProtKB-KW"/>
</dbReference>
<dbReference type="EMBL" id="QRAS01000001">
    <property type="protein sequence ID" value="RDL11856.1"/>
    <property type="molecule type" value="Genomic_DNA"/>
</dbReference>
<protein>
    <submittedName>
        <fullName evidence="2">DegV family protein with EDD domain</fullName>
    </submittedName>
</protein>
<dbReference type="InterPro" id="IPR003797">
    <property type="entry name" value="DegV"/>
</dbReference>
<dbReference type="PANTHER" id="PTHR33434">
    <property type="entry name" value="DEGV DOMAIN-CONTAINING PROTEIN DR_1986-RELATED"/>
    <property type="match status" value="1"/>
</dbReference>
<keyword evidence="1" id="KW-0446">Lipid-binding</keyword>
<proteinExistence type="predicted"/>
<accession>A0A288QAV2</accession>
<dbReference type="InterPro" id="IPR043168">
    <property type="entry name" value="DegV_C"/>
</dbReference>
<name>A0A288QAV2_9LACO</name>
<dbReference type="RefSeq" id="WP_070229925.1">
    <property type="nucleotide sequence ID" value="NZ_BJYO01000002.1"/>
</dbReference>
<dbReference type="Gene3D" id="3.30.1180.10">
    <property type="match status" value="1"/>
</dbReference>
<dbReference type="KEGG" id="wso:WSWS_00645"/>
<dbReference type="InterPro" id="IPR050270">
    <property type="entry name" value="DegV_domain_contain"/>
</dbReference>
<dbReference type="OrthoDB" id="5429275at2"/>
<sequence length="284" mass="30139">MTKIKLVTDSTAILSDAEIAEYAITVVPLTIVIDETTYQDGVNLGREEFMDKMAAAKNLPKTSTPSIGTFQETYERLLAEDDDTHIISIHLTPGLSGTYNAAQQAANMFDGDRITVIDSAFIDRSLSFQVLHAGQLINAGASVAEVVAEIAKTEANTELYLTVASLDNLVSGGRLSKTVGLIGGLLNIRIGAHVVNGDIQVENKGRGAKSTKAYLAKVIEKMHAAPNGIEQIGLSHAGIPDAAQAFGEILRTEFPDAQIAINQTSPTISTHTGVGAFGLSYLKK</sequence>
<dbReference type="NCBIfam" id="TIGR00762">
    <property type="entry name" value="DegV"/>
    <property type="match status" value="1"/>
</dbReference>
<dbReference type="Pfam" id="PF02645">
    <property type="entry name" value="DegV"/>
    <property type="match status" value="1"/>
</dbReference>
<dbReference type="SUPFAM" id="SSF82549">
    <property type="entry name" value="DAK1/DegV-like"/>
    <property type="match status" value="1"/>
</dbReference>
<evidence type="ECO:0000313" key="3">
    <source>
        <dbReference type="Proteomes" id="UP000254912"/>
    </source>
</evidence>
<dbReference type="PROSITE" id="PS51482">
    <property type="entry name" value="DEGV"/>
    <property type="match status" value="1"/>
</dbReference>
<comment type="caution">
    <text evidence="2">The sequence shown here is derived from an EMBL/GenBank/DDBJ whole genome shotgun (WGS) entry which is preliminary data.</text>
</comment>
<dbReference type="AlphaFoldDB" id="A0A288QAV2"/>
<keyword evidence="3" id="KW-1185">Reference proteome</keyword>
<evidence type="ECO:0000313" key="2">
    <source>
        <dbReference type="EMBL" id="RDL11856.1"/>
    </source>
</evidence>
<dbReference type="PANTHER" id="PTHR33434:SF8">
    <property type="entry name" value="DEGV DOMAIN-CONTAINING PROTEIN SPR1019"/>
    <property type="match status" value="1"/>
</dbReference>
<dbReference type="Proteomes" id="UP000254912">
    <property type="component" value="Unassembled WGS sequence"/>
</dbReference>
<dbReference type="GeneID" id="94545850"/>
<gene>
    <name evidence="2" type="ORF">DFP99_0275</name>
</gene>
<organism evidence="2 3">
    <name type="scientific">Weissella soli</name>
    <dbReference type="NCBI Taxonomy" id="155866"/>
    <lineage>
        <taxon>Bacteria</taxon>
        <taxon>Bacillati</taxon>
        <taxon>Bacillota</taxon>
        <taxon>Bacilli</taxon>
        <taxon>Lactobacillales</taxon>
        <taxon>Lactobacillaceae</taxon>
        <taxon>Weissella</taxon>
    </lineage>
</organism>